<name>A0A0F9VT67_9ZZZZ</name>
<dbReference type="SUPFAM" id="SSF53187">
    <property type="entry name" value="Zn-dependent exopeptidases"/>
    <property type="match status" value="1"/>
</dbReference>
<keyword evidence="1" id="KW-0645">Protease</keyword>
<dbReference type="Gene3D" id="3.40.630.10">
    <property type="entry name" value="Zn peptidases"/>
    <property type="match status" value="1"/>
</dbReference>
<evidence type="ECO:0000313" key="5">
    <source>
        <dbReference type="EMBL" id="KKN76676.1"/>
    </source>
</evidence>
<accession>A0A0F9VT67</accession>
<evidence type="ECO:0000256" key="3">
    <source>
        <dbReference type="ARBA" id="ARBA00022801"/>
    </source>
</evidence>
<dbReference type="GO" id="GO:0006508">
    <property type="term" value="P:proteolysis"/>
    <property type="evidence" value="ECO:0007669"/>
    <property type="project" value="UniProtKB-KW"/>
</dbReference>
<feature type="domain" description="Peptidase M20 dimerisation" evidence="4">
    <location>
        <begin position="193"/>
        <end position="351"/>
    </location>
</feature>
<evidence type="ECO:0000256" key="1">
    <source>
        <dbReference type="ARBA" id="ARBA00022670"/>
    </source>
</evidence>
<dbReference type="PANTHER" id="PTHR43270">
    <property type="entry name" value="BETA-ALA-HIS DIPEPTIDASE"/>
    <property type="match status" value="1"/>
</dbReference>
<comment type="caution">
    <text evidence="5">The sequence shown here is derived from an EMBL/GenBank/DDBJ whole genome shotgun (WGS) entry which is preliminary data.</text>
</comment>
<dbReference type="NCBIfam" id="NF005914">
    <property type="entry name" value="PRK07907.1"/>
    <property type="match status" value="1"/>
</dbReference>
<evidence type="ECO:0000256" key="2">
    <source>
        <dbReference type="ARBA" id="ARBA00022723"/>
    </source>
</evidence>
<gene>
    <name evidence="5" type="ORF">LCGC14_0367670</name>
</gene>
<keyword evidence="2" id="KW-0479">Metal-binding</keyword>
<sequence>MLDTKVHAYLNDHRDRHLSQLVELLRFASIANNDDDQCPLCVAWLVEYLSEIGLAARILPTDGKDMVFGESPPKPGRPTLLIYGHYDVQPPDPLDQWTTDPFDPTVRDGNIYARGASDDKGQFLLHLQAVEAWLQATGDLPVNVTVLLEGEEEIGSPSLEPFVLAHKDLLSADAAVISDSAFFAPGAPSILTALRGLAYVELTLHGPKADVHSGLHGGVVANPVNALAAMIGAMHDGDGRVALPGFYDDLAPPTEAELADWQALPFDEADLARSLGVAALGGGERDLPPLVRAWARPTLDVNGIIGGYTAPGAKTIIPSSATAKISMRLVADQDPQTITDGFRQFVHKHTPVGIRAEVDIHSTARPVLVPTDGPAVQAAQAAMTEAFGRKAVFIRCGASVPVTEVVQRMLGLDAALMGFGLPDDNPHSPDEKFSLEHFHKGAIASAAFLGELAQRLR</sequence>
<protein>
    <recommendedName>
        <fullName evidence="4">Peptidase M20 dimerisation domain-containing protein</fullName>
    </recommendedName>
</protein>
<dbReference type="InterPro" id="IPR002933">
    <property type="entry name" value="Peptidase_M20"/>
</dbReference>
<proteinExistence type="predicted"/>
<dbReference type="GO" id="GO:0008233">
    <property type="term" value="F:peptidase activity"/>
    <property type="evidence" value="ECO:0007669"/>
    <property type="project" value="UniProtKB-KW"/>
</dbReference>
<dbReference type="InterPro" id="IPR011650">
    <property type="entry name" value="Peptidase_M20_dimer"/>
</dbReference>
<dbReference type="Pfam" id="PF07687">
    <property type="entry name" value="M20_dimer"/>
    <property type="match status" value="1"/>
</dbReference>
<dbReference type="NCBIfam" id="NF006579">
    <property type="entry name" value="PRK09104.1"/>
    <property type="match status" value="1"/>
</dbReference>
<dbReference type="NCBIfam" id="NF006053">
    <property type="entry name" value="PRK08201.1"/>
    <property type="match status" value="1"/>
</dbReference>
<dbReference type="InterPro" id="IPR051458">
    <property type="entry name" value="Cyt/Met_Dipeptidase"/>
</dbReference>
<keyword evidence="3" id="KW-0378">Hydrolase</keyword>
<dbReference type="Gene3D" id="3.30.70.360">
    <property type="match status" value="1"/>
</dbReference>
<dbReference type="Pfam" id="PF01546">
    <property type="entry name" value="Peptidase_M20"/>
    <property type="match status" value="1"/>
</dbReference>
<dbReference type="AlphaFoldDB" id="A0A0F9VT67"/>
<organism evidence="5">
    <name type="scientific">marine sediment metagenome</name>
    <dbReference type="NCBI Taxonomy" id="412755"/>
    <lineage>
        <taxon>unclassified sequences</taxon>
        <taxon>metagenomes</taxon>
        <taxon>ecological metagenomes</taxon>
    </lineage>
</organism>
<evidence type="ECO:0000259" key="4">
    <source>
        <dbReference type="Pfam" id="PF07687"/>
    </source>
</evidence>
<dbReference type="GO" id="GO:0046872">
    <property type="term" value="F:metal ion binding"/>
    <property type="evidence" value="ECO:0007669"/>
    <property type="project" value="UniProtKB-KW"/>
</dbReference>
<reference evidence="5" key="1">
    <citation type="journal article" date="2015" name="Nature">
        <title>Complex archaea that bridge the gap between prokaryotes and eukaryotes.</title>
        <authorList>
            <person name="Spang A."/>
            <person name="Saw J.H."/>
            <person name="Jorgensen S.L."/>
            <person name="Zaremba-Niedzwiedzka K."/>
            <person name="Martijn J."/>
            <person name="Lind A.E."/>
            <person name="van Eijk R."/>
            <person name="Schleper C."/>
            <person name="Guy L."/>
            <person name="Ettema T.J."/>
        </authorList>
    </citation>
    <scope>NUCLEOTIDE SEQUENCE</scope>
</reference>
<dbReference type="EMBL" id="LAZR01000291">
    <property type="protein sequence ID" value="KKN76676.1"/>
    <property type="molecule type" value="Genomic_DNA"/>
</dbReference>
<dbReference type="PANTHER" id="PTHR43270:SF12">
    <property type="entry name" value="SUCCINYL-DIAMINOPIMELATE DESUCCINYLASE"/>
    <property type="match status" value="1"/>
</dbReference>